<organism evidence="2 3">
    <name type="scientific">Syphacia muris</name>
    <dbReference type="NCBI Taxonomy" id="451379"/>
    <lineage>
        <taxon>Eukaryota</taxon>
        <taxon>Metazoa</taxon>
        <taxon>Ecdysozoa</taxon>
        <taxon>Nematoda</taxon>
        <taxon>Chromadorea</taxon>
        <taxon>Rhabditida</taxon>
        <taxon>Spirurina</taxon>
        <taxon>Oxyuridomorpha</taxon>
        <taxon>Oxyuroidea</taxon>
        <taxon>Oxyuridae</taxon>
        <taxon>Syphacia</taxon>
    </lineage>
</organism>
<evidence type="ECO:0000313" key="2">
    <source>
        <dbReference type="Proteomes" id="UP000046393"/>
    </source>
</evidence>
<feature type="region of interest" description="Disordered" evidence="1">
    <location>
        <begin position="1"/>
        <end position="23"/>
    </location>
</feature>
<sequence length="997" mass="111995">MDDSDFVPTTLKPLSSSQHVSDRNIKAKTNKKVMIESDHLLPHSNDSKCYICNKDLSHLNEIRKSLHINTCLDNQEAKNKLSADKKKWENTLDCPMCGEPLQPGPYRAAHAKRCAKKNNVSAARLLVLMETQSQIAEMKKKTGMMHTKLTPPKLEIRKPAPLKEEPRSTFQEQMKLALALSASLNATNEDSVKTKDDGPVVKPRGKVNRNSYSFYELEPRSCKCAVFEQIQENFLKRFKVKRYRDFNEMIRSRLKRSTLLLGDVSKCIRKLERLERLADDYARYGNVGGDCCIICKNGEVLSTHRFIINARAPKLANLIDEAGCLKLEKYSASGLRCYLKFLAASGVEWTRAEESEILDLAESYGPQELKILIKQDVGNVKDTVLNNCDSCATSSSKTSACIDQMDADIQQEISGRCLQGENNNISQTGEGGNSDILKTDGVLNEQLNNLVCDNDVNMDVKQYESTTNNACSDINNEDKTVILTDDDDDDNNDPKFTNVSALICNEQDLFTSNFQKNDELTSEKEFMKDDIKEFGSGSQSNSAIGELVTAVANEKSIPVDNGAGKKEEVIKDDLSLNSEILCLSSDDEQDFQKCSELTHKNCGEPQATKQDCVTEQSLNEHERSEGFLNFAFQCNSGVDSDDLMLCDDVLEKHIHPRSTPIKSSSNNADMTHEFFIQNNGILLSPIVNDESPSRSVSGPKLVGQLPLPSEKLDEDDFSSKNFEQMHTANNVKKRLKRQMSSKAEEVRKSTPSTHGNLIAKRLEELGSNVKVIKTTDVTPMPLYECMNDKDLKQELAKYGVRPLGKKKAIAILRRIYEQTHPLVMMDTSPISSRNCRTFKLSSPEHSAKQTSDLNEDAEEILADCTLNVSLDEDKIREESAVDLMDDEDVNRGDYEGFFSTGNEESNSNAEALPKDIDGMQRVLLKWLQLSDNEQLYNHLLTLNPVSFDEFYDRLSKSDSVAAAIPKKTLIEILDRLHITFKLPDDGWKRKNQKAKIR</sequence>
<protein>
    <submittedName>
        <fullName evidence="3">BTB domain-containing protein</fullName>
    </submittedName>
</protein>
<reference evidence="3" key="1">
    <citation type="submission" date="2017-02" db="UniProtKB">
        <authorList>
            <consortium name="WormBaseParasite"/>
        </authorList>
    </citation>
    <scope>IDENTIFICATION</scope>
</reference>
<accession>A0A0N5AAU2</accession>
<dbReference type="GO" id="GO:0033557">
    <property type="term" value="C:Slx1-Slx4 complex"/>
    <property type="evidence" value="ECO:0007669"/>
    <property type="project" value="TreeGrafter"/>
</dbReference>
<dbReference type="Gene3D" id="3.30.710.10">
    <property type="entry name" value="Potassium Channel Kv1.1, Chain A"/>
    <property type="match status" value="1"/>
</dbReference>
<dbReference type="GO" id="GO:0000712">
    <property type="term" value="P:resolution of meiotic recombination intermediates"/>
    <property type="evidence" value="ECO:0007669"/>
    <property type="project" value="TreeGrafter"/>
</dbReference>
<dbReference type="CDD" id="cd22999">
    <property type="entry name" value="SAP_SLX4"/>
    <property type="match status" value="1"/>
</dbReference>
<evidence type="ECO:0000313" key="3">
    <source>
        <dbReference type="WBParaSite" id="SMUV_0000126801-mRNA-1"/>
    </source>
</evidence>
<dbReference type="PANTHER" id="PTHR21541">
    <property type="entry name" value="BTB POZ DOMAIN CONTAINING 12"/>
    <property type="match status" value="1"/>
</dbReference>
<name>A0A0N5AAU2_9BILA</name>
<evidence type="ECO:0000256" key="1">
    <source>
        <dbReference type="SAM" id="MobiDB-lite"/>
    </source>
</evidence>
<proteinExistence type="predicted"/>
<dbReference type="AlphaFoldDB" id="A0A0N5AAU2"/>
<keyword evidence="2" id="KW-1185">Reference proteome</keyword>
<dbReference type="WBParaSite" id="SMUV_0000126801-mRNA-1">
    <property type="protein sequence ID" value="SMUV_0000126801-mRNA-1"/>
    <property type="gene ID" value="SMUV_0000126801"/>
</dbReference>
<dbReference type="Proteomes" id="UP000046393">
    <property type="component" value="Unplaced"/>
</dbReference>
<dbReference type="PANTHER" id="PTHR21541:SF3">
    <property type="entry name" value="STRUCTURE-SPECIFIC ENDONUCLEASE SUBUNIT SLX4"/>
    <property type="match status" value="1"/>
</dbReference>
<dbReference type="STRING" id="451379.A0A0N5AAU2"/>
<dbReference type="InterPro" id="IPR011333">
    <property type="entry name" value="SKP1/BTB/POZ_sf"/>
</dbReference>